<dbReference type="Proteomes" id="UP000664859">
    <property type="component" value="Unassembled WGS sequence"/>
</dbReference>
<sequence length="1054" mass="114218">MEVALSYPYPATAHIVGLLGPNVPPPRAMGTFFAQKLAEAQAGEGAVVQAITAALPAGTQCFPGTPHSFLCPGGYNVIVFMVGVAEGGRRRVRADSMDIEPREVAPRLEEGGDLDPEEDDESSDGGDLQDALSSGSEPSDDDELGDDLYDESIEGNRAYQQEAPTRCLQPGEHPMVRTIYTVLGASGIAAPFNVLEALRKIQKLTDGVRAERAAGNRAATARMVAGGHCQSGKSVIIFLVSLVAAYHRIPHFVIARFVNGRRDAVQKLNRFLGHAVAHERWAQQDIMDCLARNSGLREGKLHSLMDGATMVGNDSGYAINNMCQMYHALLFHVRNTEPELRRYEYFVTHDEADTRFRSPDRQLQVEVATRNFMSNPNHYPLLSLEVSGTIAPLLIKMPDKENFGWDNVIFTEPDLDYVGTGDIDVLRDVAGNAIYLEDGNLTQGNGYSSPAMQTMMDTAAVTPRALHILMVTSYQFGSKHNNFTLAQRAHRHYHRHGQPIATVMFHGSGKLFFAPHAEAHTEVTQEWEAVANAQRAARGLRAVRAAECGDTIKYLDRAYPGVPIFVFCYKPYMRSMSMRGDARVPTHITLYATRGIALVEVIQGMQRGCGNQSQALRAQGFAKVTILTQKADFESVVANAALLDVIQVRLRSGQNLAQAIVNLPDDANLCLNQQRRLVQRDARARARRAAAPRAGGARRARFADLDAAAQPAYMPPPETARRTRRAQLRRERALGRPLYRPVPAHEVLAKLLRGVMGGNVLLIVDDALAMRLHTDARRDWQYVMDRVTEANDGGGSAAPSLLALLHGAINHFADRHAGPFAHPGRVPFDAEALVLGDENMVLSRARGADAPPPCRDHIVWDTGAMAVRGDAYDHMLRLRFAGQSQPSSKRELDTMLRLAYDAALGPAGAGGGGGGATAAAALPKRASAAEVCSITMRAFCRDLRSLVRTVGSAAAAALGRGGGGGGNGDSSGDTATCSAEWLMANLQLSPDHACLTDAFGPRAECPRPFQVLPLYVPVSARGVVLLMEAAGTHHVAGYRLSDFFLTRHDPLEAV</sequence>
<evidence type="ECO:0000313" key="3">
    <source>
        <dbReference type="Proteomes" id="UP000664859"/>
    </source>
</evidence>
<feature type="region of interest" description="Disordered" evidence="1">
    <location>
        <begin position="95"/>
        <end position="148"/>
    </location>
</feature>
<comment type="caution">
    <text evidence="2">The sequence shown here is derived from an EMBL/GenBank/DDBJ whole genome shotgun (WGS) entry which is preliminary data.</text>
</comment>
<dbReference type="AlphaFoldDB" id="A0A835YI69"/>
<feature type="compositionally biased region" description="Basic and acidic residues" evidence="1">
    <location>
        <begin position="95"/>
        <end position="110"/>
    </location>
</feature>
<feature type="compositionally biased region" description="Low complexity" evidence="1">
    <location>
        <begin position="125"/>
        <end position="137"/>
    </location>
</feature>
<protein>
    <submittedName>
        <fullName evidence="2">Uncharacterized protein</fullName>
    </submittedName>
</protein>
<keyword evidence="3" id="KW-1185">Reference proteome</keyword>
<dbReference type="EMBL" id="JAFCMP010000557">
    <property type="protein sequence ID" value="KAG5174898.1"/>
    <property type="molecule type" value="Genomic_DNA"/>
</dbReference>
<evidence type="ECO:0000256" key="1">
    <source>
        <dbReference type="SAM" id="MobiDB-lite"/>
    </source>
</evidence>
<accession>A0A835YI69</accession>
<feature type="compositionally biased region" description="Acidic residues" evidence="1">
    <location>
        <begin position="138"/>
        <end position="148"/>
    </location>
</feature>
<feature type="compositionally biased region" description="Acidic residues" evidence="1">
    <location>
        <begin position="111"/>
        <end position="124"/>
    </location>
</feature>
<proteinExistence type="predicted"/>
<organism evidence="2 3">
    <name type="scientific">Tribonema minus</name>
    <dbReference type="NCBI Taxonomy" id="303371"/>
    <lineage>
        <taxon>Eukaryota</taxon>
        <taxon>Sar</taxon>
        <taxon>Stramenopiles</taxon>
        <taxon>Ochrophyta</taxon>
        <taxon>PX clade</taxon>
        <taxon>Xanthophyceae</taxon>
        <taxon>Tribonematales</taxon>
        <taxon>Tribonemataceae</taxon>
        <taxon>Tribonema</taxon>
    </lineage>
</organism>
<evidence type="ECO:0000313" key="2">
    <source>
        <dbReference type="EMBL" id="KAG5174898.1"/>
    </source>
</evidence>
<reference evidence="2" key="1">
    <citation type="submission" date="2021-02" db="EMBL/GenBank/DDBJ databases">
        <title>First Annotated Genome of the Yellow-green Alga Tribonema minus.</title>
        <authorList>
            <person name="Mahan K.M."/>
        </authorList>
    </citation>
    <scope>NUCLEOTIDE SEQUENCE</scope>
    <source>
        <strain evidence="2">UTEX B ZZ1240</strain>
    </source>
</reference>
<name>A0A835YI69_9STRA</name>
<gene>
    <name evidence="2" type="ORF">JKP88DRAFT_339810</name>
</gene>